<accession>A0A0B0PQ41</accession>
<sequence>MVLCELPDYGSCEFPLYSLDKLPDRLFISFPKWLCVSFQLQGWRVCFSIMCPNWIPL</sequence>
<gene>
    <name evidence="1" type="ORF">F383_33406</name>
</gene>
<dbReference type="Proteomes" id="UP000032142">
    <property type="component" value="Unassembled WGS sequence"/>
</dbReference>
<evidence type="ECO:0000313" key="1">
    <source>
        <dbReference type="EMBL" id="KHG27110.1"/>
    </source>
</evidence>
<dbReference type="AlphaFoldDB" id="A0A0B0PQ41"/>
<name>A0A0B0PQ41_GOSAR</name>
<protein>
    <submittedName>
        <fullName evidence="1">Uncharacterized protein</fullName>
    </submittedName>
</protein>
<keyword evidence="2" id="KW-1185">Reference proteome</keyword>
<dbReference type="EMBL" id="KN439928">
    <property type="protein sequence ID" value="KHG27110.1"/>
    <property type="molecule type" value="Genomic_DNA"/>
</dbReference>
<reference evidence="2" key="1">
    <citation type="submission" date="2014-09" db="EMBL/GenBank/DDBJ databases">
        <authorList>
            <person name="Mudge J."/>
            <person name="Ramaraj T."/>
            <person name="Lindquist I.E."/>
            <person name="Bharti A.K."/>
            <person name="Sundararajan A."/>
            <person name="Cameron C.T."/>
            <person name="Woodward J.E."/>
            <person name="May G.D."/>
            <person name="Brubaker C."/>
            <person name="Broadhvest J."/>
            <person name="Wilkins T.A."/>
        </authorList>
    </citation>
    <scope>NUCLEOTIDE SEQUENCE</scope>
    <source>
        <strain evidence="2">cv. AKA8401</strain>
    </source>
</reference>
<proteinExistence type="predicted"/>
<evidence type="ECO:0000313" key="2">
    <source>
        <dbReference type="Proteomes" id="UP000032142"/>
    </source>
</evidence>
<organism evidence="1 2">
    <name type="scientific">Gossypium arboreum</name>
    <name type="common">Tree cotton</name>
    <name type="synonym">Gossypium nanking</name>
    <dbReference type="NCBI Taxonomy" id="29729"/>
    <lineage>
        <taxon>Eukaryota</taxon>
        <taxon>Viridiplantae</taxon>
        <taxon>Streptophyta</taxon>
        <taxon>Embryophyta</taxon>
        <taxon>Tracheophyta</taxon>
        <taxon>Spermatophyta</taxon>
        <taxon>Magnoliopsida</taxon>
        <taxon>eudicotyledons</taxon>
        <taxon>Gunneridae</taxon>
        <taxon>Pentapetalae</taxon>
        <taxon>rosids</taxon>
        <taxon>malvids</taxon>
        <taxon>Malvales</taxon>
        <taxon>Malvaceae</taxon>
        <taxon>Malvoideae</taxon>
        <taxon>Gossypium</taxon>
    </lineage>
</organism>